<feature type="domain" description="Saposin B-type" evidence="2">
    <location>
        <begin position="133"/>
        <end position="245"/>
    </location>
</feature>
<sequence>MITLEQRQEVMCETCHTIAEALHQGIDAEVRRLARNIPIGDSQTVYIEYRKMIQTVCEEAEVMRASSLPMVAACKDFVAKDGEIMVEAFSSFGQPARGLLRNATESTCRKETNACARDGQNVGARIIPHYHHELSKCELCSVVVRDVNRVARRRNLGNKDALTLKERRAALSEALDTVCTMLIARHSTPLWPSSSENRLTTACDDLVDDNEDDIIDALAALKDDAQVSAESAVCRRKLSMCSHSDEL</sequence>
<name>A0A830H4G9_9CHLO</name>
<proteinExistence type="predicted"/>
<accession>A0A830H4G9</accession>
<evidence type="ECO:0000313" key="4">
    <source>
        <dbReference type="Proteomes" id="UP000660262"/>
    </source>
</evidence>
<evidence type="ECO:0000256" key="1">
    <source>
        <dbReference type="ARBA" id="ARBA00023157"/>
    </source>
</evidence>
<evidence type="ECO:0000259" key="2">
    <source>
        <dbReference type="PROSITE" id="PS50015"/>
    </source>
</evidence>
<dbReference type="EMBL" id="BNJQ01000002">
    <property type="protein sequence ID" value="GHP01934.1"/>
    <property type="molecule type" value="Genomic_DNA"/>
</dbReference>
<dbReference type="AlphaFoldDB" id="A0A830H4G9"/>
<keyword evidence="4" id="KW-1185">Reference proteome</keyword>
<keyword evidence="1" id="KW-1015">Disulfide bond</keyword>
<reference evidence="3" key="1">
    <citation type="submission" date="2020-10" db="EMBL/GenBank/DDBJ databases">
        <title>Unveiling of a novel bifunctional photoreceptor, Dualchrome1, isolated from a cosmopolitan green alga.</title>
        <authorList>
            <person name="Suzuki S."/>
            <person name="Kawachi M."/>
        </authorList>
    </citation>
    <scope>NUCLEOTIDE SEQUENCE</scope>
    <source>
        <strain evidence="3">NIES 2893</strain>
    </source>
</reference>
<dbReference type="InterPro" id="IPR008139">
    <property type="entry name" value="SaposinB_dom"/>
</dbReference>
<organism evidence="3 4">
    <name type="scientific">Pycnococcus provasolii</name>
    <dbReference type="NCBI Taxonomy" id="41880"/>
    <lineage>
        <taxon>Eukaryota</taxon>
        <taxon>Viridiplantae</taxon>
        <taxon>Chlorophyta</taxon>
        <taxon>Pseudoscourfieldiophyceae</taxon>
        <taxon>Pseudoscourfieldiales</taxon>
        <taxon>Pycnococcaceae</taxon>
        <taxon>Pycnococcus</taxon>
    </lineage>
</organism>
<dbReference type="Gene3D" id="1.10.225.10">
    <property type="entry name" value="Saposin-like"/>
    <property type="match status" value="1"/>
</dbReference>
<gene>
    <name evidence="3" type="ORF">PPROV_000069100</name>
</gene>
<comment type="caution">
    <text evidence="3">The sequence shown here is derived from an EMBL/GenBank/DDBJ whole genome shotgun (WGS) entry which is preliminary data.</text>
</comment>
<dbReference type="Proteomes" id="UP000660262">
    <property type="component" value="Unassembled WGS sequence"/>
</dbReference>
<dbReference type="PROSITE" id="PS50015">
    <property type="entry name" value="SAP_B"/>
    <property type="match status" value="1"/>
</dbReference>
<evidence type="ECO:0000313" key="3">
    <source>
        <dbReference type="EMBL" id="GHP01934.1"/>
    </source>
</evidence>
<protein>
    <recommendedName>
        <fullName evidence="2">Saposin B-type domain-containing protein</fullName>
    </recommendedName>
</protein>